<feature type="compositionally biased region" description="Gly residues" evidence="1">
    <location>
        <begin position="46"/>
        <end position="56"/>
    </location>
</feature>
<protein>
    <submittedName>
        <fullName evidence="2">Uncharacterized protein</fullName>
    </submittedName>
</protein>
<evidence type="ECO:0000256" key="1">
    <source>
        <dbReference type="SAM" id="MobiDB-lite"/>
    </source>
</evidence>
<organism evidence="2 3">
    <name type="scientific">Streptomyces boetiae</name>
    <dbReference type="NCBI Taxonomy" id="3075541"/>
    <lineage>
        <taxon>Bacteria</taxon>
        <taxon>Bacillati</taxon>
        <taxon>Actinomycetota</taxon>
        <taxon>Actinomycetes</taxon>
        <taxon>Kitasatosporales</taxon>
        <taxon>Streptomycetaceae</taxon>
        <taxon>Streptomyces</taxon>
    </lineage>
</organism>
<evidence type="ECO:0000313" key="2">
    <source>
        <dbReference type="EMBL" id="MDT0306408.1"/>
    </source>
</evidence>
<dbReference type="Proteomes" id="UP001183388">
    <property type="component" value="Unassembled WGS sequence"/>
</dbReference>
<name>A0ABU2L4C8_9ACTN</name>
<dbReference type="RefSeq" id="WP_311629328.1">
    <property type="nucleotide sequence ID" value="NZ_JAVREN010000005.1"/>
</dbReference>
<feature type="compositionally biased region" description="Low complexity" evidence="1">
    <location>
        <begin position="36"/>
        <end position="45"/>
    </location>
</feature>
<dbReference type="EMBL" id="JAVREN010000005">
    <property type="protein sequence ID" value="MDT0306408.1"/>
    <property type="molecule type" value="Genomic_DNA"/>
</dbReference>
<feature type="region of interest" description="Disordered" evidence="1">
    <location>
        <begin position="34"/>
        <end position="107"/>
    </location>
</feature>
<accession>A0ABU2L4C8</accession>
<sequence>MVAWLGLAGTAITVLAFFGISNFEELQQALDEESAGSRSADSAAGASGGAGDGEYGGAYSSSGADGGVGDESSSGGVDDDEATVAGGDSGYTEAPPSPTPEPDPTLDAFRAVSAGDCLHTWMVSGDRWSSDIPEIISCEADGAAVYVTRVSDSAGSCPVDAGRSYLSYRGEEETAVLCVTRLFEAGQCFLGSPGNSANLMSWVDCEATRVPQPYDRIFNVTGYYNSSYGTGAAVCRRVAGDTTRYLSWVVDQGAAVLCAVVYRS</sequence>
<evidence type="ECO:0000313" key="3">
    <source>
        <dbReference type="Proteomes" id="UP001183388"/>
    </source>
</evidence>
<proteinExistence type="predicted"/>
<reference evidence="3" key="1">
    <citation type="submission" date="2023-07" db="EMBL/GenBank/DDBJ databases">
        <title>30 novel species of actinomycetes from the DSMZ collection.</title>
        <authorList>
            <person name="Nouioui I."/>
        </authorList>
    </citation>
    <scope>NUCLEOTIDE SEQUENCE [LARGE SCALE GENOMIC DNA]</scope>
    <source>
        <strain evidence="3">DSM 44917</strain>
    </source>
</reference>
<comment type="caution">
    <text evidence="2">The sequence shown here is derived from an EMBL/GenBank/DDBJ whole genome shotgun (WGS) entry which is preliminary data.</text>
</comment>
<keyword evidence="3" id="KW-1185">Reference proteome</keyword>
<gene>
    <name evidence="2" type="ORF">RM780_05455</name>
</gene>